<keyword evidence="1" id="KW-1133">Transmembrane helix</keyword>
<dbReference type="EMBL" id="JAUHLI010000015">
    <property type="protein sequence ID" value="MEE2002667.1"/>
    <property type="molecule type" value="Genomic_DNA"/>
</dbReference>
<name>A0ABU7J870_9GAMM</name>
<feature type="transmembrane region" description="Helical" evidence="1">
    <location>
        <begin position="21"/>
        <end position="37"/>
    </location>
</feature>
<organism evidence="2 3">
    <name type="scientific">Alkalimonas cellulosilytica</name>
    <dbReference type="NCBI Taxonomy" id="3058395"/>
    <lineage>
        <taxon>Bacteria</taxon>
        <taxon>Pseudomonadati</taxon>
        <taxon>Pseudomonadota</taxon>
        <taxon>Gammaproteobacteria</taxon>
        <taxon>Alkalimonas</taxon>
    </lineage>
</organism>
<dbReference type="Proteomes" id="UP001336314">
    <property type="component" value="Unassembled WGS sequence"/>
</dbReference>
<evidence type="ECO:0000313" key="3">
    <source>
        <dbReference type="Proteomes" id="UP001336314"/>
    </source>
</evidence>
<evidence type="ECO:0000256" key="1">
    <source>
        <dbReference type="SAM" id="Phobius"/>
    </source>
</evidence>
<keyword evidence="1" id="KW-0472">Membrane</keyword>
<evidence type="ECO:0008006" key="4">
    <source>
        <dbReference type="Google" id="ProtNLM"/>
    </source>
</evidence>
<protein>
    <recommendedName>
        <fullName evidence="4">YcxB-like protein domain-containing protein</fullName>
    </recommendedName>
</protein>
<dbReference type="RefSeq" id="WP_330129721.1">
    <property type="nucleotide sequence ID" value="NZ_JAUHLI010000015.1"/>
</dbReference>
<comment type="caution">
    <text evidence="2">The sequence shown here is derived from an EMBL/GenBank/DDBJ whole genome shotgun (WGS) entry which is preliminary data.</text>
</comment>
<feature type="transmembrane region" description="Helical" evidence="1">
    <location>
        <begin position="43"/>
        <end position="60"/>
    </location>
</feature>
<reference evidence="2 3" key="1">
    <citation type="submission" date="2023-07" db="EMBL/GenBank/DDBJ databases">
        <title>Alkalimonas sp., MEB108 novel, alkaliphilic bacterium isolated from Lonar Lake, India.</title>
        <authorList>
            <person name="Joshi A."/>
            <person name="Thite S."/>
        </authorList>
    </citation>
    <scope>NUCLEOTIDE SEQUENCE [LARGE SCALE GENOMIC DNA]</scope>
    <source>
        <strain evidence="2 3">MEB108</strain>
    </source>
</reference>
<gene>
    <name evidence="2" type="ORF">QWY20_14500</name>
</gene>
<keyword evidence="1" id="KW-0812">Transmembrane</keyword>
<sequence length="150" mass="16998">MMSPEHTTFFTKLTQILRKHGLKLSFALVTLLIYSNYLYTQDTLFTLIALCGLVNVLLLGRASKAHQAGEFFADPLSQLSVTGTTLTVKQHQLDVTAINKVVLDRLDDDEGLLDFPFNRYQKTAMRFPAEHLPAVRQWLLTHLPNATIIR</sequence>
<proteinExistence type="predicted"/>
<evidence type="ECO:0000313" key="2">
    <source>
        <dbReference type="EMBL" id="MEE2002667.1"/>
    </source>
</evidence>
<keyword evidence="3" id="KW-1185">Reference proteome</keyword>
<accession>A0ABU7J870</accession>